<evidence type="ECO:0000313" key="4">
    <source>
        <dbReference type="Proteomes" id="UP000726136"/>
    </source>
</evidence>
<gene>
    <name evidence="1" type="ORF">EAY07_18850</name>
    <name evidence="2" type="ORF">EAY46_21425</name>
</gene>
<protein>
    <submittedName>
        <fullName evidence="1">Uncharacterized protein</fullName>
    </submittedName>
</protein>
<reference evidence="3 4" key="1">
    <citation type="journal article" date="2021" name="PeerJ">
        <title>Analysis of 44 Vibrio anguillarum genomes reveals high genetic diversity.</title>
        <authorList>
            <person name="Hansen M.J."/>
            <person name="Dalsgaard I."/>
        </authorList>
    </citation>
    <scope>NUCLEOTIDE SEQUENCE [LARGE SCALE GENOMIC DNA]</scope>
    <source>
        <strain evidence="2 4">040915-1/1B</strain>
        <strain evidence="1 3">17-16730-2A</strain>
    </source>
</reference>
<organism evidence="1 3">
    <name type="scientific">Vibrio anguillarum</name>
    <name type="common">Listonella anguillarum</name>
    <dbReference type="NCBI Taxonomy" id="55601"/>
    <lineage>
        <taxon>Bacteria</taxon>
        <taxon>Pseudomonadati</taxon>
        <taxon>Pseudomonadota</taxon>
        <taxon>Gammaproteobacteria</taxon>
        <taxon>Vibrionales</taxon>
        <taxon>Vibrionaceae</taxon>
        <taxon>Vibrio</taxon>
    </lineage>
</organism>
<dbReference type="EMBL" id="RDOM01000082">
    <property type="protein sequence ID" value="MBF4274042.1"/>
    <property type="molecule type" value="Genomic_DNA"/>
</dbReference>
<dbReference type="EMBL" id="RDPI01000213">
    <property type="protein sequence ID" value="MBF4375566.1"/>
    <property type="molecule type" value="Genomic_DNA"/>
</dbReference>
<proteinExistence type="predicted"/>
<dbReference type="RefSeq" id="WP_011154662.1">
    <property type="nucleotide sequence ID" value="NZ_CP016256.1"/>
</dbReference>
<dbReference type="KEGG" id="vau:VANGNB10_67p061"/>
<dbReference type="Proteomes" id="UP000726136">
    <property type="component" value="Unassembled WGS sequence"/>
</dbReference>
<dbReference type="AlphaFoldDB" id="A0A3M7LIB6"/>
<keyword evidence="4" id="KW-1185">Reference proteome</keyword>
<evidence type="ECO:0000313" key="2">
    <source>
        <dbReference type="EMBL" id="MBF4375566.1"/>
    </source>
</evidence>
<comment type="caution">
    <text evidence="1">The sequence shown here is derived from an EMBL/GenBank/DDBJ whole genome shotgun (WGS) entry which is preliminary data.</text>
</comment>
<evidence type="ECO:0000313" key="3">
    <source>
        <dbReference type="Proteomes" id="UP000722957"/>
    </source>
</evidence>
<accession>A0A3M7LIB6</accession>
<sequence>MDNDTICDGELVFTIDFGLMYSVANLDNDDDSIKVFVYNNAGRGEQDSQYGRFFVITAEGCFLITNDGFQPRSTNDAFAFVSKRPEYYSNKYEKWLQETDFDRFGETDFLSLNNV</sequence>
<evidence type="ECO:0000313" key="1">
    <source>
        <dbReference type="EMBL" id="MBF4274042.1"/>
    </source>
</evidence>
<name>A0A3M7LIB6_VIBAN</name>
<dbReference type="Proteomes" id="UP000722957">
    <property type="component" value="Unassembled WGS sequence"/>
</dbReference>